<accession>A0AAW1XJB7</accession>
<protein>
    <recommendedName>
        <fullName evidence="3">Endonuclease/exonuclease/phosphatase domain-containing protein</fullName>
    </recommendedName>
</protein>
<dbReference type="Proteomes" id="UP001457282">
    <property type="component" value="Unassembled WGS sequence"/>
</dbReference>
<evidence type="ECO:0000313" key="1">
    <source>
        <dbReference type="EMBL" id="KAK9936946.1"/>
    </source>
</evidence>
<keyword evidence="2" id="KW-1185">Reference proteome</keyword>
<dbReference type="AlphaFoldDB" id="A0AAW1XJB7"/>
<evidence type="ECO:0000313" key="2">
    <source>
        <dbReference type="Proteomes" id="UP001457282"/>
    </source>
</evidence>
<gene>
    <name evidence="1" type="ORF">M0R45_013765</name>
</gene>
<sequence length="113" mass="12324">MKLIFWNARGIANDGTQRALKNMVLSHIPNIVCLSEPLVLPSSIPVAFWRSLGLSLLTTNDRGTQIPNIWFLCHLDLKPTVVSSTAQQITVTCLLNGTLCTLTTVYAKTTIAG</sequence>
<dbReference type="EMBL" id="JBEDUW010000003">
    <property type="protein sequence ID" value="KAK9936946.1"/>
    <property type="molecule type" value="Genomic_DNA"/>
</dbReference>
<reference evidence="1 2" key="1">
    <citation type="journal article" date="2023" name="G3 (Bethesda)">
        <title>A chromosome-length genome assembly and annotation of blackberry (Rubus argutus, cv. 'Hillquist').</title>
        <authorList>
            <person name="Bruna T."/>
            <person name="Aryal R."/>
            <person name="Dudchenko O."/>
            <person name="Sargent D.J."/>
            <person name="Mead D."/>
            <person name="Buti M."/>
            <person name="Cavallini A."/>
            <person name="Hytonen T."/>
            <person name="Andres J."/>
            <person name="Pham M."/>
            <person name="Weisz D."/>
            <person name="Mascagni F."/>
            <person name="Usai G."/>
            <person name="Natali L."/>
            <person name="Bassil N."/>
            <person name="Fernandez G.E."/>
            <person name="Lomsadze A."/>
            <person name="Armour M."/>
            <person name="Olukolu B."/>
            <person name="Poorten T."/>
            <person name="Britton C."/>
            <person name="Davik J."/>
            <person name="Ashrafi H."/>
            <person name="Aiden E.L."/>
            <person name="Borodovsky M."/>
            <person name="Worthington M."/>
        </authorList>
    </citation>
    <scope>NUCLEOTIDE SEQUENCE [LARGE SCALE GENOMIC DNA]</scope>
    <source>
        <strain evidence="1">PI 553951</strain>
    </source>
</reference>
<comment type="caution">
    <text evidence="1">The sequence shown here is derived from an EMBL/GenBank/DDBJ whole genome shotgun (WGS) entry which is preliminary data.</text>
</comment>
<evidence type="ECO:0008006" key="3">
    <source>
        <dbReference type="Google" id="ProtNLM"/>
    </source>
</evidence>
<name>A0AAW1XJB7_RUBAR</name>
<dbReference type="InterPro" id="IPR036691">
    <property type="entry name" value="Endo/exonu/phosph_ase_sf"/>
</dbReference>
<organism evidence="1 2">
    <name type="scientific">Rubus argutus</name>
    <name type="common">Southern blackberry</name>
    <dbReference type="NCBI Taxonomy" id="59490"/>
    <lineage>
        <taxon>Eukaryota</taxon>
        <taxon>Viridiplantae</taxon>
        <taxon>Streptophyta</taxon>
        <taxon>Embryophyta</taxon>
        <taxon>Tracheophyta</taxon>
        <taxon>Spermatophyta</taxon>
        <taxon>Magnoliopsida</taxon>
        <taxon>eudicotyledons</taxon>
        <taxon>Gunneridae</taxon>
        <taxon>Pentapetalae</taxon>
        <taxon>rosids</taxon>
        <taxon>fabids</taxon>
        <taxon>Rosales</taxon>
        <taxon>Rosaceae</taxon>
        <taxon>Rosoideae</taxon>
        <taxon>Rosoideae incertae sedis</taxon>
        <taxon>Rubus</taxon>
    </lineage>
</organism>
<proteinExistence type="predicted"/>
<dbReference type="SUPFAM" id="SSF56219">
    <property type="entry name" value="DNase I-like"/>
    <property type="match status" value="1"/>
</dbReference>
<dbReference type="Gene3D" id="3.60.10.10">
    <property type="entry name" value="Endonuclease/exonuclease/phosphatase"/>
    <property type="match status" value="1"/>
</dbReference>